<feature type="region of interest" description="Disordered" evidence="1">
    <location>
        <begin position="61"/>
        <end position="97"/>
    </location>
</feature>
<comment type="caution">
    <text evidence="2">The sequence shown here is derived from an EMBL/GenBank/DDBJ whole genome shotgun (WGS) entry which is preliminary data.</text>
</comment>
<reference evidence="3" key="1">
    <citation type="journal article" date="2023" name="Proc. Natl. Acad. Sci. U.S.A.">
        <title>Genomic and structural basis for evolution of tropane alkaloid biosynthesis.</title>
        <authorList>
            <person name="Wanga Y.-J."/>
            <person name="Taina T."/>
            <person name="Yua J.-Y."/>
            <person name="Lia J."/>
            <person name="Xua B."/>
            <person name="Chenc J."/>
            <person name="D'Auriad J.C."/>
            <person name="Huanga J.-P."/>
            <person name="Huanga S.-X."/>
        </authorList>
    </citation>
    <scope>NUCLEOTIDE SEQUENCE [LARGE SCALE GENOMIC DNA]</scope>
    <source>
        <strain evidence="3">cv. KIB-2019</strain>
    </source>
</reference>
<dbReference type="AlphaFoldDB" id="A0A9Q1M3V2"/>
<protein>
    <submittedName>
        <fullName evidence="2">Uncharacterized protein</fullName>
    </submittedName>
</protein>
<name>A0A9Q1M3V2_9SOLA</name>
<gene>
    <name evidence="2" type="ORF">K7X08_000491</name>
</gene>
<dbReference type="Proteomes" id="UP001152561">
    <property type="component" value="Unassembled WGS sequence"/>
</dbReference>
<keyword evidence="3" id="KW-1185">Reference proteome</keyword>
<proteinExistence type="predicted"/>
<sequence length="97" mass="11115">MDCSQDSLLRNSPEIKMEMRSDEIDLHVSDNESAIRRDMRMEEQAGTKVIAEKSDCLRIPAEGKEENLQKSNHPNYQYDHPANVPIKDERQDGEGIS</sequence>
<dbReference type="EMBL" id="JAJAGQ010000010">
    <property type="protein sequence ID" value="KAJ8551121.1"/>
    <property type="molecule type" value="Genomic_DNA"/>
</dbReference>
<evidence type="ECO:0000313" key="2">
    <source>
        <dbReference type="EMBL" id="KAJ8551121.1"/>
    </source>
</evidence>
<accession>A0A9Q1M3V2</accession>
<feature type="compositionally biased region" description="Basic and acidic residues" evidence="1">
    <location>
        <begin position="86"/>
        <end position="97"/>
    </location>
</feature>
<evidence type="ECO:0000313" key="3">
    <source>
        <dbReference type="Proteomes" id="UP001152561"/>
    </source>
</evidence>
<evidence type="ECO:0000256" key="1">
    <source>
        <dbReference type="SAM" id="MobiDB-lite"/>
    </source>
</evidence>
<organism evidence="2 3">
    <name type="scientific">Anisodus acutangulus</name>
    <dbReference type="NCBI Taxonomy" id="402998"/>
    <lineage>
        <taxon>Eukaryota</taxon>
        <taxon>Viridiplantae</taxon>
        <taxon>Streptophyta</taxon>
        <taxon>Embryophyta</taxon>
        <taxon>Tracheophyta</taxon>
        <taxon>Spermatophyta</taxon>
        <taxon>Magnoliopsida</taxon>
        <taxon>eudicotyledons</taxon>
        <taxon>Gunneridae</taxon>
        <taxon>Pentapetalae</taxon>
        <taxon>asterids</taxon>
        <taxon>lamiids</taxon>
        <taxon>Solanales</taxon>
        <taxon>Solanaceae</taxon>
        <taxon>Solanoideae</taxon>
        <taxon>Hyoscyameae</taxon>
        <taxon>Anisodus</taxon>
    </lineage>
</organism>